<accession>A0A9D5BEZ7</accession>
<dbReference type="Gramene" id="Psat01G0146700-T1">
    <property type="protein sequence ID" value="KAI5442403.1"/>
    <property type="gene ID" value="KIW84_011467"/>
</dbReference>
<dbReference type="GO" id="GO:0008270">
    <property type="term" value="F:zinc ion binding"/>
    <property type="evidence" value="ECO:0007669"/>
    <property type="project" value="UniProtKB-KW"/>
</dbReference>
<organism evidence="7 8">
    <name type="scientific">Pisum sativum</name>
    <name type="common">Garden pea</name>
    <name type="synonym">Lathyrus oleraceus</name>
    <dbReference type="NCBI Taxonomy" id="3888"/>
    <lineage>
        <taxon>Eukaryota</taxon>
        <taxon>Viridiplantae</taxon>
        <taxon>Streptophyta</taxon>
        <taxon>Embryophyta</taxon>
        <taxon>Tracheophyta</taxon>
        <taxon>Spermatophyta</taxon>
        <taxon>Magnoliopsida</taxon>
        <taxon>eudicotyledons</taxon>
        <taxon>Gunneridae</taxon>
        <taxon>Pentapetalae</taxon>
        <taxon>rosids</taxon>
        <taxon>fabids</taxon>
        <taxon>Fabales</taxon>
        <taxon>Fabaceae</taxon>
        <taxon>Papilionoideae</taxon>
        <taxon>50 kb inversion clade</taxon>
        <taxon>NPAAA clade</taxon>
        <taxon>Hologalegina</taxon>
        <taxon>IRL clade</taxon>
        <taxon>Fabeae</taxon>
        <taxon>Lathyrus</taxon>
    </lineage>
</organism>
<comment type="caution">
    <text evidence="7">The sequence shown here is derived from an EMBL/GenBank/DDBJ whole genome shotgun (WGS) entry which is preliminary data.</text>
</comment>
<keyword evidence="3" id="KW-0862">Zinc</keyword>
<name>A0A9D5BEZ7_PEA</name>
<feature type="region of interest" description="Disordered" evidence="5">
    <location>
        <begin position="221"/>
        <end position="255"/>
    </location>
</feature>
<protein>
    <recommendedName>
        <fullName evidence="6">SWIM-type domain-containing protein</fullName>
    </recommendedName>
</protein>
<evidence type="ECO:0000256" key="2">
    <source>
        <dbReference type="ARBA" id="ARBA00022771"/>
    </source>
</evidence>
<keyword evidence="1" id="KW-0479">Metal-binding</keyword>
<keyword evidence="2 4" id="KW-0863">Zinc-finger</keyword>
<dbReference type="PANTHER" id="PTHR31973">
    <property type="entry name" value="POLYPROTEIN, PUTATIVE-RELATED"/>
    <property type="match status" value="1"/>
</dbReference>
<evidence type="ECO:0000313" key="7">
    <source>
        <dbReference type="EMBL" id="KAI5442403.1"/>
    </source>
</evidence>
<reference evidence="7 8" key="1">
    <citation type="journal article" date="2022" name="Nat. Genet.">
        <title>Improved pea reference genome and pan-genome highlight genomic features and evolutionary characteristics.</title>
        <authorList>
            <person name="Yang T."/>
            <person name="Liu R."/>
            <person name="Luo Y."/>
            <person name="Hu S."/>
            <person name="Wang D."/>
            <person name="Wang C."/>
            <person name="Pandey M.K."/>
            <person name="Ge S."/>
            <person name="Xu Q."/>
            <person name="Li N."/>
            <person name="Li G."/>
            <person name="Huang Y."/>
            <person name="Saxena R.K."/>
            <person name="Ji Y."/>
            <person name="Li M."/>
            <person name="Yan X."/>
            <person name="He Y."/>
            <person name="Liu Y."/>
            <person name="Wang X."/>
            <person name="Xiang C."/>
            <person name="Varshney R.K."/>
            <person name="Ding H."/>
            <person name="Gao S."/>
            <person name="Zong X."/>
        </authorList>
    </citation>
    <scope>NUCLEOTIDE SEQUENCE [LARGE SCALE GENOMIC DNA]</scope>
    <source>
        <strain evidence="7 8">cv. Zhongwan 6</strain>
    </source>
</reference>
<feature type="domain" description="SWIM-type" evidence="6">
    <location>
        <begin position="170"/>
        <end position="202"/>
    </location>
</feature>
<dbReference type="InterPro" id="IPR018289">
    <property type="entry name" value="MULE_transposase_dom"/>
</dbReference>
<evidence type="ECO:0000256" key="3">
    <source>
        <dbReference type="ARBA" id="ARBA00022833"/>
    </source>
</evidence>
<evidence type="ECO:0000256" key="4">
    <source>
        <dbReference type="PROSITE-ProRule" id="PRU00325"/>
    </source>
</evidence>
<dbReference type="Proteomes" id="UP001058974">
    <property type="component" value="Chromosome 1"/>
</dbReference>
<evidence type="ECO:0000256" key="1">
    <source>
        <dbReference type="ARBA" id="ARBA00022723"/>
    </source>
</evidence>
<evidence type="ECO:0000256" key="5">
    <source>
        <dbReference type="SAM" id="MobiDB-lite"/>
    </source>
</evidence>
<gene>
    <name evidence="7" type="ORF">KIW84_011467</name>
</gene>
<dbReference type="AlphaFoldDB" id="A0A9D5BEZ7"/>
<dbReference type="InterPro" id="IPR006564">
    <property type="entry name" value="Znf_PMZ"/>
</dbReference>
<dbReference type="SMART" id="SM00575">
    <property type="entry name" value="ZnF_PMZ"/>
    <property type="match status" value="1"/>
</dbReference>
<dbReference type="PROSITE" id="PS50966">
    <property type="entry name" value="ZF_SWIM"/>
    <property type="match status" value="1"/>
</dbReference>
<evidence type="ECO:0000259" key="6">
    <source>
        <dbReference type="PROSITE" id="PS50966"/>
    </source>
</evidence>
<proteinExistence type="predicted"/>
<dbReference type="PANTHER" id="PTHR31973:SF195">
    <property type="entry name" value="MUDR FAMILY TRANSPOSASE"/>
    <property type="match status" value="1"/>
</dbReference>
<keyword evidence="8" id="KW-1185">Reference proteome</keyword>
<sequence>MTARMTSSSGVKIRDIVSEIRSNFSVRITMSRAWKAKQISKALIEGDAVKQCNLLWRYSVELRRVNSGNTCKINLTRVGPTIQPRFSNFYFYLDGLKKGLTTSCRPFIGVDGCYLKTKYGRTLLIAVGRDPNDQYYPIVFGVYETETNESWRRFLTLLLEDIGQEKMNSFIVDTSKKTCTCNFWELVGIPYRHAVAALGFRNQSPEDFVDDYYSKDTYEKCYGHNRKPKKTTSGQEQTQTATQEQTQPTEAQTAT</sequence>
<dbReference type="Pfam" id="PF10551">
    <property type="entry name" value="MULE"/>
    <property type="match status" value="1"/>
</dbReference>
<dbReference type="InterPro" id="IPR007527">
    <property type="entry name" value="Znf_SWIM"/>
</dbReference>
<feature type="compositionally biased region" description="Low complexity" evidence="5">
    <location>
        <begin position="235"/>
        <end position="255"/>
    </location>
</feature>
<evidence type="ECO:0000313" key="8">
    <source>
        <dbReference type="Proteomes" id="UP001058974"/>
    </source>
</evidence>
<dbReference type="EMBL" id="JAMSHJ010000001">
    <property type="protein sequence ID" value="KAI5442403.1"/>
    <property type="molecule type" value="Genomic_DNA"/>
</dbReference>